<keyword evidence="2" id="KW-0143">Chaperone</keyword>
<dbReference type="PANTHER" id="PTHR21431:SF0">
    <property type="entry name" value="PREFOLDIN SUBUNIT 6"/>
    <property type="match status" value="1"/>
</dbReference>
<dbReference type="GO" id="GO:0051082">
    <property type="term" value="F:unfolded protein binding"/>
    <property type="evidence" value="ECO:0007669"/>
    <property type="project" value="InterPro"/>
</dbReference>
<keyword evidence="3" id="KW-0175">Coiled coil</keyword>
<proteinExistence type="inferred from homology"/>
<dbReference type="AlphaFoldDB" id="A0A5J4VAR1"/>
<dbReference type="Gene3D" id="1.10.287.370">
    <property type="match status" value="1"/>
</dbReference>
<evidence type="ECO:0000256" key="3">
    <source>
        <dbReference type="SAM" id="Coils"/>
    </source>
</evidence>
<evidence type="ECO:0008006" key="6">
    <source>
        <dbReference type="Google" id="ProtNLM"/>
    </source>
</evidence>
<evidence type="ECO:0000256" key="1">
    <source>
        <dbReference type="ARBA" id="ARBA00008045"/>
    </source>
</evidence>
<dbReference type="EMBL" id="SNRW01008339">
    <property type="protein sequence ID" value="KAA6379678.1"/>
    <property type="molecule type" value="Genomic_DNA"/>
</dbReference>
<dbReference type="InterPro" id="IPR009053">
    <property type="entry name" value="Prefoldin"/>
</dbReference>
<feature type="coiled-coil region" evidence="3">
    <location>
        <begin position="32"/>
        <end position="104"/>
    </location>
</feature>
<dbReference type="Proteomes" id="UP000324800">
    <property type="component" value="Unassembled WGS sequence"/>
</dbReference>
<dbReference type="GO" id="GO:0016272">
    <property type="term" value="C:prefoldin complex"/>
    <property type="evidence" value="ECO:0007669"/>
    <property type="project" value="InterPro"/>
</dbReference>
<dbReference type="OrthoDB" id="248120at2759"/>
<organism evidence="4 5">
    <name type="scientific">Streblomastix strix</name>
    <dbReference type="NCBI Taxonomy" id="222440"/>
    <lineage>
        <taxon>Eukaryota</taxon>
        <taxon>Metamonada</taxon>
        <taxon>Preaxostyla</taxon>
        <taxon>Oxymonadida</taxon>
        <taxon>Streblomastigidae</taxon>
        <taxon>Streblomastix</taxon>
    </lineage>
</organism>
<accession>A0A5J4VAR1</accession>
<dbReference type="GO" id="GO:0005737">
    <property type="term" value="C:cytoplasm"/>
    <property type="evidence" value="ECO:0007669"/>
    <property type="project" value="TreeGrafter"/>
</dbReference>
<evidence type="ECO:0000313" key="4">
    <source>
        <dbReference type="EMBL" id="KAA6379678.1"/>
    </source>
</evidence>
<dbReference type="GO" id="GO:0006457">
    <property type="term" value="P:protein folding"/>
    <property type="evidence" value="ECO:0007669"/>
    <property type="project" value="InterPro"/>
</dbReference>
<sequence length="119" mass="13560">MATSQEGQVEELLKEVKTQLTNFQVSRQKLIAQLSENEMAKTELELTKETDEVFKLVGPVLFPQNRDEALEIVTKQHNRIKEELVQIEKQSEAEEKKGEDLKKRIIALKSGKPAEGAKK</sequence>
<dbReference type="GO" id="GO:0051131">
    <property type="term" value="P:chaperone-mediated protein complex assembly"/>
    <property type="evidence" value="ECO:0007669"/>
    <property type="project" value="TreeGrafter"/>
</dbReference>
<dbReference type="InterPro" id="IPR002777">
    <property type="entry name" value="PFD_beta-like"/>
</dbReference>
<protein>
    <recommendedName>
        <fullName evidence="6">Prefoldin subunit 6</fullName>
    </recommendedName>
</protein>
<dbReference type="Pfam" id="PF01920">
    <property type="entry name" value="Prefoldin_2"/>
    <property type="match status" value="1"/>
</dbReference>
<comment type="caution">
    <text evidence="4">The sequence shown here is derived from an EMBL/GenBank/DDBJ whole genome shotgun (WGS) entry which is preliminary data.</text>
</comment>
<dbReference type="PANTHER" id="PTHR21431">
    <property type="entry name" value="PREFOLDIN SUBUNIT 6"/>
    <property type="match status" value="1"/>
</dbReference>
<gene>
    <name evidence="4" type="ORF">EZS28_024796</name>
</gene>
<evidence type="ECO:0000256" key="2">
    <source>
        <dbReference type="ARBA" id="ARBA00023186"/>
    </source>
</evidence>
<dbReference type="SUPFAM" id="SSF46579">
    <property type="entry name" value="Prefoldin"/>
    <property type="match status" value="1"/>
</dbReference>
<reference evidence="4 5" key="1">
    <citation type="submission" date="2019-03" db="EMBL/GenBank/DDBJ databases">
        <title>Single cell metagenomics reveals metabolic interactions within the superorganism composed of flagellate Streblomastix strix and complex community of Bacteroidetes bacteria on its surface.</title>
        <authorList>
            <person name="Treitli S.C."/>
            <person name="Kolisko M."/>
            <person name="Husnik F."/>
            <person name="Keeling P."/>
            <person name="Hampl V."/>
        </authorList>
    </citation>
    <scope>NUCLEOTIDE SEQUENCE [LARGE SCALE GENOMIC DNA]</scope>
    <source>
        <strain evidence="4">ST1C</strain>
    </source>
</reference>
<name>A0A5J4VAR1_9EUKA</name>
<dbReference type="GO" id="GO:0051087">
    <property type="term" value="F:protein-folding chaperone binding"/>
    <property type="evidence" value="ECO:0007669"/>
    <property type="project" value="TreeGrafter"/>
</dbReference>
<comment type="similarity">
    <text evidence="1">Belongs to the prefoldin subunit beta family.</text>
</comment>
<evidence type="ECO:0000313" key="5">
    <source>
        <dbReference type="Proteomes" id="UP000324800"/>
    </source>
</evidence>